<dbReference type="GO" id="GO:0005524">
    <property type="term" value="F:ATP binding"/>
    <property type="evidence" value="ECO:0007669"/>
    <property type="project" value="UniProtKB-KW"/>
</dbReference>
<feature type="transmembrane region" description="Helical" evidence="5">
    <location>
        <begin position="244"/>
        <end position="270"/>
    </location>
</feature>
<feature type="transmembrane region" description="Helical" evidence="5">
    <location>
        <begin position="46"/>
        <end position="77"/>
    </location>
</feature>
<keyword evidence="8" id="KW-0067">ATP-binding</keyword>
<comment type="caution">
    <text evidence="8">The sequence shown here is derived from an EMBL/GenBank/DDBJ whole genome shotgun (WGS) entry which is preliminary data.</text>
</comment>
<keyword evidence="4 5" id="KW-0472">Membrane</keyword>
<dbReference type="Gene3D" id="3.40.50.300">
    <property type="entry name" value="P-loop containing nucleotide triphosphate hydrolases"/>
    <property type="match status" value="1"/>
</dbReference>
<dbReference type="RefSeq" id="WP_344822382.1">
    <property type="nucleotide sequence ID" value="NZ_BAABEZ010000002.1"/>
</dbReference>
<dbReference type="Pfam" id="PF00664">
    <property type="entry name" value="ABC_membrane"/>
    <property type="match status" value="1"/>
</dbReference>
<proteinExistence type="predicted"/>
<evidence type="ECO:0000259" key="7">
    <source>
        <dbReference type="PROSITE" id="PS50929"/>
    </source>
</evidence>
<keyword evidence="2 5" id="KW-0812">Transmembrane</keyword>
<dbReference type="InterPro" id="IPR003439">
    <property type="entry name" value="ABC_transporter-like_ATP-bd"/>
</dbReference>
<dbReference type="Gene3D" id="1.20.1560.10">
    <property type="entry name" value="ABC transporter type 1, transmembrane domain"/>
    <property type="match status" value="1"/>
</dbReference>
<evidence type="ECO:0000256" key="2">
    <source>
        <dbReference type="ARBA" id="ARBA00022692"/>
    </source>
</evidence>
<evidence type="ECO:0000313" key="8">
    <source>
        <dbReference type="EMBL" id="GAA4449998.1"/>
    </source>
</evidence>
<organism evidence="8 9">
    <name type="scientific">Rurimicrobium arvi</name>
    <dbReference type="NCBI Taxonomy" id="2049916"/>
    <lineage>
        <taxon>Bacteria</taxon>
        <taxon>Pseudomonadati</taxon>
        <taxon>Bacteroidota</taxon>
        <taxon>Chitinophagia</taxon>
        <taxon>Chitinophagales</taxon>
        <taxon>Chitinophagaceae</taxon>
        <taxon>Rurimicrobium</taxon>
    </lineage>
</organism>
<reference evidence="9" key="1">
    <citation type="journal article" date="2019" name="Int. J. Syst. Evol. Microbiol.">
        <title>The Global Catalogue of Microorganisms (GCM) 10K type strain sequencing project: providing services to taxonomists for standard genome sequencing and annotation.</title>
        <authorList>
            <consortium name="The Broad Institute Genomics Platform"/>
            <consortium name="The Broad Institute Genome Sequencing Center for Infectious Disease"/>
            <person name="Wu L."/>
            <person name="Ma J."/>
        </authorList>
    </citation>
    <scope>NUCLEOTIDE SEQUENCE [LARGE SCALE GENOMIC DNA]</scope>
    <source>
        <strain evidence="9">JCM 31921</strain>
    </source>
</reference>
<dbReference type="PROSITE" id="PS50929">
    <property type="entry name" value="ABC_TM1F"/>
    <property type="match status" value="1"/>
</dbReference>
<gene>
    <name evidence="8" type="ORF">GCM10023092_05190</name>
</gene>
<evidence type="ECO:0000256" key="5">
    <source>
        <dbReference type="SAM" id="Phobius"/>
    </source>
</evidence>
<dbReference type="PANTHER" id="PTHR43394">
    <property type="entry name" value="ATP-DEPENDENT PERMEASE MDL1, MITOCHONDRIAL"/>
    <property type="match status" value="1"/>
</dbReference>
<dbReference type="InterPro" id="IPR011527">
    <property type="entry name" value="ABC1_TM_dom"/>
</dbReference>
<evidence type="ECO:0000313" key="9">
    <source>
        <dbReference type="Proteomes" id="UP001501410"/>
    </source>
</evidence>
<dbReference type="PROSITE" id="PS50893">
    <property type="entry name" value="ABC_TRANSPORTER_2"/>
    <property type="match status" value="1"/>
</dbReference>
<name>A0ABP8MIG2_9BACT</name>
<dbReference type="Pfam" id="PF00005">
    <property type="entry name" value="ABC_tran"/>
    <property type="match status" value="1"/>
</dbReference>
<comment type="subcellular location">
    <subcellularLocation>
        <location evidence="1">Cell membrane</location>
        <topology evidence="1">Multi-pass membrane protein</topology>
    </subcellularLocation>
</comment>
<evidence type="ECO:0000256" key="1">
    <source>
        <dbReference type="ARBA" id="ARBA00004651"/>
    </source>
</evidence>
<dbReference type="SUPFAM" id="SSF90123">
    <property type="entry name" value="ABC transporter transmembrane region"/>
    <property type="match status" value="1"/>
</dbReference>
<keyword evidence="3 5" id="KW-1133">Transmembrane helix</keyword>
<evidence type="ECO:0000256" key="3">
    <source>
        <dbReference type="ARBA" id="ARBA00022989"/>
    </source>
</evidence>
<dbReference type="PANTHER" id="PTHR43394:SF4">
    <property type="entry name" value="TOXIN SECRETION ABC TRANSPORTER ATP-BINDING PROTEIN"/>
    <property type="match status" value="1"/>
</dbReference>
<dbReference type="Proteomes" id="UP001501410">
    <property type="component" value="Unassembled WGS sequence"/>
</dbReference>
<feature type="domain" description="ABC transmembrane type-1" evidence="7">
    <location>
        <begin position="28"/>
        <end position="305"/>
    </location>
</feature>
<sequence length="557" mass="62629">MQKNPANIIVKFLNLLKFEKAEIYSIYIYAILAGIIQLSLPLGIQSIISFVLGGAISTSIVILIIVVIVGVLAAGLLKVNQMKLIEKIQQQLFVRYSFQYAHNIPKLNLRDVDNYYLPELTNRFFDTITLQKGIAKLLLDVPAATIQILFGLILLSFYHPVFIFFGILLLLIVYITLRITGSRGLQTSVQESDYKYKVAAHLQEISRVVRTYKFSRDTELPVRKADKHVTGYLKSRTAHFRILLFQYWTLIAFKVVITAAMLIVGAFLLVNQQLNIGQFIAAEIVILMIIDSVEKLIVNLDNVYDVLTSVEKITKVTEKPLEQNGRLDITDQKGFTIKAQNLSFGYTDDNRILKNLNFTIKSGEKVCLQGAYSSGKSSLLKVISGSYKDFEGILSINDVSIHNYDVNTLRSRVGILLNIQEIFKGTLEENICLGDTSIPHKQLDKIAAVTGLKPYIDTLKDGYATELLPLGQHLSYRVIKKILLCRALIGHPALLLLEEPWMGLEDEYAASVQNYIMNELKDTTAIVVTSDNTFATTCDQLFFIDNGALTTIQNKDR</sequence>
<keyword evidence="8" id="KW-0547">Nucleotide-binding</keyword>
<feature type="transmembrane region" description="Helical" evidence="5">
    <location>
        <begin position="161"/>
        <end position="177"/>
    </location>
</feature>
<dbReference type="SUPFAM" id="SSF52540">
    <property type="entry name" value="P-loop containing nucleoside triphosphate hydrolases"/>
    <property type="match status" value="1"/>
</dbReference>
<evidence type="ECO:0000259" key="6">
    <source>
        <dbReference type="PROSITE" id="PS50893"/>
    </source>
</evidence>
<feature type="domain" description="ABC transporter" evidence="6">
    <location>
        <begin position="337"/>
        <end position="557"/>
    </location>
</feature>
<protein>
    <submittedName>
        <fullName evidence="8">ATP-binding cassette domain-containing protein</fullName>
    </submittedName>
</protein>
<dbReference type="EMBL" id="BAABEZ010000002">
    <property type="protein sequence ID" value="GAA4449998.1"/>
    <property type="molecule type" value="Genomic_DNA"/>
</dbReference>
<feature type="transmembrane region" description="Helical" evidence="5">
    <location>
        <begin position="137"/>
        <end position="155"/>
    </location>
</feature>
<evidence type="ECO:0000256" key="4">
    <source>
        <dbReference type="ARBA" id="ARBA00023136"/>
    </source>
</evidence>
<accession>A0ABP8MIG2</accession>
<dbReference type="InterPro" id="IPR039421">
    <property type="entry name" value="Type_1_exporter"/>
</dbReference>
<keyword evidence="9" id="KW-1185">Reference proteome</keyword>
<feature type="transmembrane region" description="Helical" evidence="5">
    <location>
        <begin position="21"/>
        <end position="40"/>
    </location>
</feature>
<dbReference type="InterPro" id="IPR036640">
    <property type="entry name" value="ABC1_TM_sf"/>
</dbReference>
<dbReference type="InterPro" id="IPR027417">
    <property type="entry name" value="P-loop_NTPase"/>
</dbReference>